<dbReference type="PANTHER" id="PTHR36842">
    <property type="entry name" value="PROTEIN TOLB HOMOLOG"/>
    <property type="match status" value="1"/>
</dbReference>
<protein>
    <submittedName>
        <fullName evidence="1">Uncharacterized protein</fullName>
    </submittedName>
</protein>
<evidence type="ECO:0000313" key="2">
    <source>
        <dbReference type="Proteomes" id="UP000000555"/>
    </source>
</evidence>
<dbReference type="AlphaFoldDB" id="Q8R7C5"/>
<dbReference type="KEGG" id="tte:TTE2491"/>
<keyword evidence="2" id="KW-1185">Reference proteome</keyword>
<proteinExistence type="predicted"/>
<gene>
    <name evidence="1" type="ordered locus">TTE2491</name>
</gene>
<dbReference type="RefSeq" id="WP_011026505.1">
    <property type="nucleotide sequence ID" value="NC_003869.1"/>
</dbReference>
<reference evidence="1 2" key="1">
    <citation type="journal article" date="2002" name="Genome Res.">
        <title>A complete sequence of the T. tengcongensis genome.</title>
        <authorList>
            <person name="Bao Q."/>
            <person name="Tian Y."/>
            <person name="Li W."/>
            <person name="Xu Z."/>
            <person name="Xuan Z."/>
            <person name="Hu S."/>
            <person name="Dong W."/>
            <person name="Yang J."/>
            <person name="Chen Y."/>
            <person name="Xue Y."/>
            <person name="Xu Y."/>
            <person name="Lai X."/>
            <person name="Huang L."/>
            <person name="Dong X."/>
            <person name="Ma Y."/>
            <person name="Ling L."/>
            <person name="Tan H."/>
            <person name="Chen R."/>
            <person name="Wang J."/>
            <person name="Yu J."/>
            <person name="Yang H."/>
        </authorList>
    </citation>
    <scope>NUCLEOTIDE SEQUENCE [LARGE SCALE GENOMIC DNA]</scope>
    <source>
        <strain evidence="2">DSM 15242 / JCM 11007 / NBRC 100824 / MB4</strain>
    </source>
</reference>
<dbReference type="eggNOG" id="ENOG502ZVIE">
    <property type="taxonomic scope" value="Bacteria"/>
</dbReference>
<name>Q8R7C5_CALS4</name>
<dbReference type="HOGENOM" id="CLU_1388021_0_0_9"/>
<organism evidence="1 2">
    <name type="scientific">Caldanaerobacter subterraneus subsp. tengcongensis (strain DSM 15242 / JCM 11007 / NBRC 100824 / MB4)</name>
    <name type="common">Thermoanaerobacter tengcongensis</name>
    <dbReference type="NCBI Taxonomy" id="273068"/>
    <lineage>
        <taxon>Bacteria</taxon>
        <taxon>Bacillati</taxon>
        <taxon>Bacillota</taxon>
        <taxon>Clostridia</taxon>
        <taxon>Thermoanaerobacterales</taxon>
        <taxon>Thermoanaerobacteraceae</taxon>
        <taxon>Caldanaerobacter</taxon>
    </lineage>
</organism>
<accession>Q8R7C5</accession>
<dbReference type="Proteomes" id="UP000000555">
    <property type="component" value="Chromosome"/>
</dbReference>
<evidence type="ECO:0000313" key="1">
    <source>
        <dbReference type="EMBL" id="AAM25621.1"/>
    </source>
</evidence>
<dbReference type="OrthoDB" id="1726390at2"/>
<dbReference type="SUPFAM" id="SSF69304">
    <property type="entry name" value="Tricorn protease N-terminal domain"/>
    <property type="match status" value="1"/>
</dbReference>
<dbReference type="EMBL" id="AE008691">
    <property type="protein sequence ID" value="AAM25621.1"/>
    <property type="molecule type" value="Genomic_DNA"/>
</dbReference>
<sequence>MLIDDGKLVWSMYESDGRHEFSSIKLYDLVNGIEINLRTSEGVGVSRFSDPNIHGDYVVWSEDSLKAAGETEGVYLYSIKENKVYKLSDKGTSPNVWGSSVVWIEGNNKLVLYNIKNKKEVDIPTYSKEVWAISLNKDYVTWYSSEYNMKVYNIQKNETNIINVPVISGATIYGDILTWVQEEGKRAIPKFLLLYK</sequence>
<dbReference type="PANTHER" id="PTHR36842:SF1">
    <property type="entry name" value="PROTEIN TOLB"/>
    <property type="match status" value="1"/>
</dbReference>
<dbReference type="STRING" id="273068.TTE2491"/>